<evidence type="ECO:0000256" key="3">
    <source>
        <dbReference type="ARBA" id="ARBA00048782"/>
    </source>
</evidence>
<dbReference type="EMBL" id="VBOU01000003">
    <property type="protein sequence ID" value="TMQ56261.1"/>
    <property type="molecule type" value="Genomic_DNA"/>
</dbReference>
<dbReference type="AlphaFoldDB" id="A0A538SY05"/>
<dbReference type="InterPro" id="IPR036509">
    <property type="entry name" value="Met_Sox_Rdtase_MsrA_sf"/>
</dbReference>
<dbReference type="GO" id="GO:0008113">
    <property type="term" value="F:peptide-methionine (S)-S-oxide reductase activity"/>
    <property type="evidence" value="ECO:0007669"/>
    <property type="project" value="UniProtKB-UniRule"/>
</dbReference>
<sequence length="162" mass="18287">MDKTTTEKATFAAGCFWGVEAAFRQVKGVVSTQVGYTGGRMANPTYEDVCADKTGHAEAVEVTYDPARVSYDDLLKVFWENHDPTTPNRQGPDVGEQYRSAVFYHSPSQEAAAHASKARLEAERHYRRPIVTQIIKAGPFYRAEEYHQQYLERRGLSVCHIK</sequence>
<feature type="active site" evidence="4">
    <location>
        <position position="15"/>
    </location>
</feature>
<dbReference type="NCBIfam" id="TIGR00401">
    <property type="entry name" value="msrA"/>
    <property type="match status" value="1"/>
</dbReference>
<gene>
    <name evidence="4 6" type="primary">msrA</name>
    <name evidence="6" type="ORF">E6K74_00795</name>
</gene>
<dbReference type="GO" id="GO:0033744">
    <property type="term" value="F:L-methionine:thioredoxin-disulfide S-oxidoreductase activity"/>
    <property type="evidence" value="ECO:0007669"/>
    <property type="project" value="RHEA"/>
</dbReference>
<dbReference type="Proteomes" id="UP000319829">
    <property type="component" value="Unassembled WGS sequence"/>
</dbReference>
<dbReference type="Pfam" id="PF01625">
    <property type="entry name" value="PMSR"/>
    <property type="match status" value="1"/>
</dbReference>
<dbReference type="PANTHER" id="PTHR43774:SF1">
    <property type="entry name" value="PEPTIDE METHIONINE SULFOXIDE REDUCTASE MSRA 2"/>
    <property type="match status" value="1"/>
</dbReference>
<comment type="catalytic activity">
    <reaction evidence="2 4">
        <text>L-methionyl-[protein] + [thioredoxin]-disulfide + H2O = L-methionyl-(S)-S-oxide-[protein] + [thioredoxin]-dithiol</text>
        <dbReference type="Rhea" id="RHEA:14217"/>
        <dbReference type="Rhea" id="RHEA-COMP:10698"/>
        <dbReference type="Rhea" id="RHEA-COMP:10700"/>
        <dbReference type="Rhea" id="RHEA-COMP:12313"/>
        <dbReference type="Rhea" id="RHEA-COMP:12315"/>
        <dbReference type="ChEBI" id="CHEBI:15377"/>
        <dbReference type="ChEBI" id="CHEBI:16044"/>
        <dbReference type="ChEBI" id="CHEBI:29950"/>
        <dbReference type="ChEBI" id="CHEBI:44120"/>
        <dbReference type="ChEBI" id="CHEBI:50058"/>
        <dbReference type="EC" id="1.8.4.11"/>
    </reaction>
</comment>
<dbReference type="InterPro" id="IPR002569">
    <property type="entry name" value="Met_Sox_Rdtase_MsrA_dom"/>
</dbReference>
<comment type="catalytic activity">
    <reaction evidence="3 4">
        <text>[thioredoxin]-disulfide + L-methionine + H2O = L-methionine (S)-S-oxide + [thioredoxin]-dithiol</text>
        <dbReference type="Rhea" id="RHEA:19993"/>
        <dbReference type="Rhea" id="RHEA-COMP:10698"/>
        <dbReference type="Rhea" id="RHEA-COMP:10700"/>
        <dbReference type="ChEBI" id="CHEBI:15377"/>
        <dbReference type="ChEBI" id="CHEBI:29950"/>
        <dbReference type="ChEBI" id="CHEBI:50058"/>
        <dbReference type="ChEBI" id="CHEBI:57844"/>
        <dbReference type="ChEBI" id="CHEBI:58772"/>
        <dbReference type="EC" id="1.8.4.11"/>
    </reaction>
</comment>
<name>A0A538SY05_UNCEI</name>
<reference evidence="6 7" key="1">
    <citation type="journal article" date="2019" name="Nat. Microbiol.">
        <title>Mediterranean grassland soil C-N compound turnover is dependent on rainfall and depth, and is mediated by genomically divergent microorganisms.</title>
        <authorList>
            <person name="Diamond S."/>
            <person name="Andeer P.F."/>
            <person name="Li Z."/>
            <person name="Crits-Christoph A."/>
            <person name="Burstein D."/>
            <person name="Anantharaman K."/>
            <person name="Lane K.R."/>
            <person name="Thomas B.C."/>
            <person name="Pan C."/>
            <person name="Northen T.R."/>
            <person name="Banfield J.F."/>
        </authorList>
    </citation>
    <scope>NUCLEOTIDE SEQUENCE [LARGE SCALE GENOMIC DNA]</scope>
    <source>
        <strain evidence="6">WS_4</strain>
    </source>
</reference>
<dbReference type="HAMAP" id="MF_01401">
    <property type="entry name" value="MsrA"/>
    <property type="match status" value="1"/>
</dbReference>
<evidence type="ECO:0000256" key="1">
    <source>
        <dbReference type="ARBA" id="ARBA00023002"/>
    </source>
</evidence>
<dbReference type="EC" id="1.8.4.11" evidence="4"/>
<comment type="function">
    <text evidence="4">Has an important function as a repair enzyme for proteins that have been inactivated by oxidation. Catalyzes the reversible oxidation-reduction of methionine sulfoxide in proteins to methionine.</text>
</comment>
<evidence type="ECO:0000256" key="2">
    <source>
        <dbReference type="ARBA" id="ARBA00047806"/>
    </source>
</evidence>
<dbReference type="Gene3D" id="3.30.1060.10">
    <property type="entry name" value="Peptide methionine sulphoxide reductase MsrA"/>
    <property type="match status" value="1"/>
</dbReference>
<evidence type="ECO:0000259" key="5">
    <source>
        <dbReference type="Pfam" id="PF01625"/>
    </source>
</evidence>
<evidence type="ECO:0000256" key="4">
    <source>
        <dbReference type="HAMAP-Rule" id="MF_01401"/>
    </source>
</evidence>
<comment type="similarity">
    <text evidence="4">Belongs to the MsrA Met sulfoxide reductase family.</text>
</comment>
<dbReference type="PANTHER" id="PTHR43774">
    <property type="entry name" value="PEPTIDE METHIONINE SULFOXIDE REDUCTASE"/>
    <property type="match status" value="1"/>
</dbReference>
<evidence type="ECO:0000313" key="7">
    <source>
        <dbReference type="Proteomes" id="UP000319829"/>
    </source>
</evidence>
<proteinExistence type="inferred from homology"/>
<feature type="domain" description="Peptide methionine sulphoxide reductase MsrA" evidence="5">
    <location>
        <begin position="8"/>
        <end position="160"/>
    </location>
</feature>
<protein>
    <recommendedName>
        <fullName evidence="4">Peptide methionine sulfoxide reductase MsrA</fullName>
        <shortName evidence="4">Protein-methionine-S-oxide reductase</shortName>
        <ecNumber evidence="4">1.8.4.11</ecNumber>
    </recommendedName>
    <alternativeName>
        <fullName evidence="4">Peptide-methionine (S)-S-oxide reductase</fullName>
        <shortName evidence="4">Peptide Met(O) reductase</shortName>
    </alternativeName>
</protein>
<evidence type="ECO:0000313" key="6">
    <source>
        <dbReference type="EMBL" id="TMQ56261.1"/>
    </source>
</evidence>
<dbReference type="SUPFAM" id="SSF55068">
    <property type="entry name" value="Peptide methionine sulfoxide reductase"/>
    <property type="match status" value="1"/>
</dbReference>
<accession>A0A538SY05</accession>
<keyword evidence="1 4" id="KW-0560">Oxidoreductase</keyword>
<comment type="caution">
    <text evidence="6">The sequence shown here is derived from an EMBL/GenBank/DDBJ whole genome shotgun (WGS) entry which is preliminary data.</text>
</comment>
<organism evidence="6 7">
    <name type="scientific">Eiseniibacteriota bacterium</name>
    <dbReference type="NCBI Taxonomy" id="2212470"/>
    <lineage>
        <taxon>Bacteria</taxon>
        <taxon>Candidatus Eiseniibacteriota</taxon>
    </lineage>
</organism>